<protein>
    <submittedName>
        <fullName evidence="1">Uncharacterized protein</fullName>
    </submittedName>
</protein>
<name>A0A0F9I7V4_9ZZZZ</name>
<sequence length="93" mass="10328">MAEISHSTVERHSLGNLTLSIMGFVNVDNNDTYDSGIPAAVSYWANATDHAIQNNENAEIKYDPTTGGGNNRGRFTFFIRDGRNMDLYVLSRT</sequence>
<comment type="caution">
    <text evidence="1">The sequence shown here is derived from an EMBL/GenBank/DDBJ whole genome shotgun (WGS) entry which is preliminary data.</text>
</comment>
<organism evidence="1">
    <name type="scientific">marine sediment metagenome</name>
    <dbReference type="NCBI Taxonomy" id="412755"/>
    <lineage>
        <taxon>unclassified sequences</taxon>
        <taxon>metagenomes</taxon>
        <taxon>ecological metagenomes</taxon>
    </lineage>
</organism>
<proteinExistence type="predicted"/>
<dbReference type="EMBL" id="LAZR01014831">
    <property type="protein sequence ID" value="KKM15744.1"/>
    <property type="molecule type" value="Genomic_DNA"/>
</dbReference>
<reference evidence="1" key="1">
    <citation type="journal article" date="2015" name="Nature">
        <title>Complex archaea that bridge the gap between prokaryotes and eukaryotes.</title>
        <authorList>
            <person name="Spang A."/>
            <person name="Saw J.H."/>
            <person name="Jorgensen S.L."/>
            <person name="Zaremba-Niedzwiedzka K."/>
            <person name="Martijn J."/>
            <person name="Lind A.E."/>
            <person name="van Eijk R."/>
            <person name="Schleper C."/>
            <person name="Guy L."/>
            <person name="Ettema T.J."/>
        </authorList>
    </citation>
    <scope>NUCLEOTIDE SEQUENCE</scope>
</reference>
<gene>
    <name evidence="1" type="ORF">LCGC14_1692940</name>
</gene>
<dbReference type="AlphaFoldDB" id="A0A0F9I7V4"/>
<evidence type="ECO:0000313" key="1">
    <source>
        <dbReference type="EMBL" id="KKM15744.1"/>
    </source>
</evidence>
<accession>A0A0F9I7V4</accession>